<dbReference type="InterPro" id="IPR005644">
    <property type="entry name" value="NolW-like"/>
</dbReference>
<dbReference type="Pfam" id="PF03958">
    <property type="entry name" value="Secretin_N"/>
    <property type="match status" value="4"/>
</dbReference>
<feature type="domain" description="NolW-like" evidence="6">
    <location>
        <begin position="1625"/>
        <end position="1679"/>
    </location>
</feature>
<reference evidence="7" key="1">
    <citation type="submission" date="2015-05" db="EMBL/GenBank/DDBJ databases">
        <title>Permanent draft genome of Rhodopirellula islandicus K833.</title>
        <authorList>
            <person name="Kizina J."/>
            <person name="Richter M."/>
            <person name="Glockner F.O."/>
            <person name="Harder J."/>
        </authorList>
    </citation>
    <scope>NUCLEOTIDE SEQUENCE [LARGE SCALE GENOMIC DNA]</scope>
    <source>
        <strain evidence="7">K833</strain>
    </source>
</reference>
<feature type="domain" description="NolW-like" evidence="6">
    <location>
        <begin position="2189"/>
        <end position="2281"/>
    </location>
</feature>
<dbReference type="OrthoDB" id="221929at2"/>
<dbReference type="InterPro" id="IPR038591">
    <property type="entry name" value="NolW-like_sf"/>
</dbReference>
<evidence type="ECO:0000256" key="5">
    <source>
        <dbReference type="SAM" id="SignalP"/>
    </source>
</evidence>
<feature type="signal peptide" evidence="5">
    <location>
        <begin position="1"/>
        <end position="24"/>
    </location>
</feature>
<dbReference type="EMBL" id="LECT01000017">
    <property type="protein sequence ID" value="KLU05734.1"/>
    <property type="molecule type" value="Genomic_DNA"/>
</dbReference>
<dbReference type="PATRIC" id="fig|595434.4.peg.2260"/>
<gene>
    <name evidence="7" type="ORF">RISK_002366</name>
</gene>
<feature type="chain" id="PRO_5005250728" evidence="5">
    <location>
        <begin position="25"/>
        <end position="2320"/>
    </location>
</feature>
<sequence length="2320" mass="252004">MLPPRHLFRVVPLLLVCASLQPVAAQPPDQTTPATADPTAESEATPPAPLRSPFPADQVSRLVHPEIAAELGLDDQQRAKIQSFLAERLEVSASPDAADKKARLIAIDQQIRDTLNADQLKQWSTTGPTSALRFQFREQAWGDVLDWFARQEGLTLVMNQVPPGTFTYTDTRSYNASEAIDLLNSVLLTRGYTLVRREKMLTVLQLSNSIPIELIPRVPLEKLPSRGRFELVSVLFSLGNRPVDAVINEVQPYLGTFGRAIPLPQSKQLLVVETAGKMDTINVLINTVPEPRATPKPEKPEKPPAPVFAAYALGDLDPVVVLSAMKELVGSERIAVDEKTRLLTAFVIPTQQTAIQTAVEKMREEIETAPASVSVAYPLRSGSEEQIREQVTAIAPRATVSVDAVAARVLITASPDEQDRIAEAFSAMGISAMKSEMKVKAFQVDPVQSTVISTALQSMIPTAQVVGNSSLGTVVVRGSADDIVLAEQVIERWRGADLDSGTTLHAFDLPLPGTADWLATVAKVIPRAQIWLDPDAKKLVLLGTAEEKTRLETMLPQLLTALPAPPERTLKTYALSATELTRWQQLAPVLTAQIPGIQPIVRPAGDDGSSELLVWATDQDHVRLGEAIAQVKQATSQTALQWPKIYDLDQRDPALFSELLSIRFPGARVTADAASGQLTVWAEQETHAKVAELLTQISDELPSNPELVLQSYRSADRTPTELQALLAPVIASVTAAGSRGTFQPIGPITVDTAGRRLLVMATEDAHQKIGEFVNELDKPMPAEQELILLAYSLAEAQATDVKLLIDQAIDGATVIADDRRQQLVVTATLAQHGRIKTLIQEVDRPASKFASEEIRAYELNELQAATMLPTLQAMWPRMKLSVDATSNRIVASGNAEDHESFHLSIERLNTSATGESMRVETYSLPIGDLKTLPTVLNQIAPQAIISTDTTNRAVVVWASDDQHKRVATAIEQLTMAAEDRREIEVHQVAPEKAAATRLVLMTLFPTASIGADAANGQLTVLASKDLQQKIAEVLAKTTQADKEGSKLEPRLYDTNAEIRTAFTSVMTTTVPRATVIVTGLTNPNQMMILASPEDHERVAALLKKLSDETGPAPETNVRAYELDRADPTAFQTFLAERQPAAKILSGAGTNRLVIAATEQAHAGISQIIEELERVFAEAGQRELQVYPIRKDLTQQAVTGVSTEVPRARLLPSVDPERILLLASPTEHTKFAAWLKRLQEQVPAPEPTTSVVYPLEFGDPTGAVRVLTTLLPKVVFAADAVGKSVAATGTAEDHETIQAFIQQYDDRQMDNAETKVFELGDADATSLSLAVTQMAPTARVTPDRISNRLIVTAPKEILERISVAIDSMESDPAKQRTTKSYGLDEGTTYSLTPALQGSFPRAKIAADTTNNRLIISATEAEHLEIEKLFDSLNSAESKVIKSYVLENGRATTTRLALLSSFPKTTISADSTTNHLIVSASEEDHAKIAEVIEGMNADGKQTTKNYALENGSAAAIRLALQSSFPSTTVSTDTVNNSLIVSANEVDHLMIEAFVKQLNTGQTKLTKTYALETGRATTTRLALLASFPLTTISADSVSNHLIVSASEEDHAKIAEVIQDMNADGKQVTKSYVLQNGSAAAIRLALQSSFPKTTVSADTTSNSLIVSASEEDHLMIEAFVEQLNAGGQQTTQSHALENGNAATLRLALQATYPQATIGADSVNDTLIVSAPEKEQQEIAKLVQQINDAPARSTEMQAYPLAKANPQSVVDALEQAFGRRSTVGVSADDESGTVFVVGLPREQEIAKQVIEQMDRIDSLARDRRLKAFSLAGIDGDDVAEAVQTLFADARPSVDVRYDFYNEQLVVIGNEEQLKLVEETLVQFDPPERELEIFPLQENDPNSVREAVNSLFADLPTNEVPAITVDQDRQQLLIRATTQQLGEIRTLLVRLGETVLSVPGTDQNSAGVPRSGARVRTVSVGRDSESLLKQLEQVWPKLRKNPLRVIQAGEVEATQEGLEQQKPQPNPAAVDLQSTNHRGDPAVQLVANQSVEEMTDASEAGEVDNPAVLILPGDGQWVIASEDIAALDLLTKLMEVAMSPPMTAVKESGNLSVYVLKHGNAEDLEDLLTDLFQESRASSRARLTTDMSQTRIVADTRINALIVQSSRATRGVIEDLLAVLDSPEFIDSLQLVTPQIVPILHTSAQRVEDMLRTVYASQLSRGQNRPQISIPEGVSAEVASMLELINAENSGPLLTLSTDDISNSLVMRAPPELSQEIRRFVEQIDQQSVSNRAGKMRIIPLQTTNVQQLEQVLQQFLRTGRGGRGR</sequence>
<evidence type="ECO:0000256" key="4">
    <source>
        <dbReference type="SAM" id="MobiDB-lite"/>
    </source>
</evidence>
<evidence type="ECO:0000313" key="7">
    <source>
        <dbReference type="EMBL" id="KLU05734.1"/>
    </source>
</evidence>
<protein>
    <submittedName>
        <fullName evidence="7">GSP protein</fullName>
    </submittedName>
</protein>
<dbReference type="Proteomes" id="UP000036367">
    <property type="component" value="Unassembled WGS sequence"/>
</dbReference>
<evidence type="ECO:0000313" key="8">
    <source>
        <dbReference type="Proteomes" id="UP000036367"/>
    </source>
</evidence>
<evidence type="ECO:0000259" key="6">
    <source>
        <dbReference type="Pfam" id="PF03958"/>
    </source>
</evidence>
<dbReference type="GO" id="GO:0016020">
    <property type="term" value="C:membrane"/>
    <property type="evidence" value="ECO:0007669"/>
    <property type="project" value="UniProtKB-SubCell"/>
</dbReference>
<dbReference type="PANTHER" id="PTHR30332:SF24">
    <property type="entry name" value="SECRETIN GSPD-RELATED"/>
    <property type="match status" value="1"/>
</dbReference>
<dbReference type="PANTHER" id="PTHR30332">
    <property type="entry name" value="PROBABLE GENERAL SECRETION PATHWAY PROTEIN D"/>
    <property type="match status" value="1"/>
</dbReference>
<comment type="caution">
    <text evidence="7">The sequence shown here is derived from an EMBL/GenBank/DDBJ whole genome shotgun (WGS) entry which is preliminary data.</text>
</comment>
<feature type="domain" description="NolW-like" evidence="6">
    <location>
        <begin position="2107"/>
        <end position="2178"/>
    </location>
</feature>
<feature type="region of interest" description="Disordered" evidence="4">
    <location>
        <begin position="25"/>
        <end position="55"/>
    </location>
</feature>
<dbReference type="GO" id="GO:0009306">
    <property type="term" value="P:protein secretion"/>
    <property type="evidence" value="ECO:0007669"/>
    <property type="project" value="TreeGrafter"/>
</dbReference>
<evidence type="ECO:0000256" key="2">
    <source>
        <dbReference type="ARBA" id="ARBA00022729"/>
    </source>
</evidence>
<keyword evidence="8" id="KW-1185">Reference proteome</keyword>
<proteinExistence type="predicted"/>
<keyword evidence="3" id="KW-0472">Membrane</keyword>
<evidence type="ECO:0000256" key="3">
    <source>
        <dbReference type="ARBA" id="ARBA00023136"/>
    </source>
</evidence>
<organism evidence="7 8">
    <name type="scientific">Rhodopirellula islandica</name>
    <dbReference type="NCBI Taxonomy" id="595434"/>
    <lineage>
        <taxon>Bacteria</taxon>
        <taxon>Pseudomonadati</taxon>
        <taxon>Planctomycetota</taxon>
        <taxon>Planctomycetia</taxon>
        <taxon>Pirellulales</taxon>
        <taxon>Pirellulaceae</taxon>
        <taxon>Rhodopirellula</taxon>
    </lineage>
</organism>
<dbReference type="STRING" id="595434.RISK_002366"/>
<keyword evidence="2 5" id="KW-0732">Signal</keyword>
<accession>A0A0J1EJP3</accession>
<feature type="compositionally biased region" description="Low complexity" evidence="4">
    <location>
        <begin position="25"/>
        <end position="45"/>
    </location>
</feature>
<dbReference type="GO" id="GO:0015627">
    <property type="term" value="C:type II protein secretion system complex"/>
    <property type="evidence" value="ECO:0007669"/>
    <property type="project" value="TreeGrafter"/>
</dbReference>
<name>A0A0J1EJP3_RHOIS</name>
<feature type="domain" description="NolW-like" evidence="6">
    <location>
        <begin position="1752"/>
        <end position="1810"/>
    </location>
</feature>
<dbReference type="InterPro" id="IPR050810">
    <property type="entry name" value="Bact_Secretion_Sys_Channel"/>
</dbReference>
<dbReference type="Gene3D" id="3.30.1370.120">
    <property type="match status" value="5"/>
</dbReference>
<dbReference type="RefSeq" id="WP_047814028.1">
    <property type="nucleotide sequence ID" value="NZ_LECT01000017.1"/>
</dbReference>
<evidence type="ECO:0000256" key="1">
    <source>
        <dbReference type="ARBA" id="ARBA00004370"/>
    </source>
</evidence>
<comment type="subcellular location">
    <subcellularLocation>
        <location evidence="1">Membrane</location>
    </subcellularLocation>
</comment>
<feature type="region of interest" description="Disordered" evidence="4">
    <location>
        <begin position="2008"/>
        <end position="2029"/>
    </location>
</feature>